<reference evidence="5" key="1">
    <citation type="submission" date="2025-08" db="UniProtKB">
        <authorList>
            <consortium name="RefSeq"/>
        </authorList>
    </citation>
    <scope>IDENTIFICATION</scope>
    <source>
        <tissue evidence="5">Liver</tissue>
    </source>
</reference>
<gene>
    <name evidence="5" type="primary">LOC102727428</name>
</gene>
<feature type="compositionally biased region" description="Basic and acidic residues" evidence="3">
    <location>
        <begin position="1"/>
        <end position="18"/>
    </location>
</feature>
<evidence type="ECO:0000313" key="5">
    <source>
        <dbReference type="RefSeq" id="XP_030892568.1"/>
    </source>
</evidence>
<dbReference type="PANTHER" id="PTHR31882:SF3">
    <property type="entry name" value="TNFAIP3-INTERACTING PROTEIN 1"/>
    <property type="match status" value="1"/>
</dbReference>
<dbReference type="GO" id="GO:0070373">
    <property type="term" value="P:negative regulation of ERK1 and ERK2 cascade"/>
    <property type="evidence" value="ECO:0007669"/>
    <property type="project" value="TreeGrafter"/>
</dbReference>
<dbReference type="GeneID" id="102727428"/>
<name>A0A7F8RIJ1_LEPWE</name>
<evidence type="ECO:0000313" key="4">
    <source>
        <dbReference type="Proteomes" id="UP000245341"/>
    </source>
</evidence>
<accession>A0A7F8RIJ1</accession>
<evidence type="ECO:0000256" key="3">
    <source>
        <dbReference type="SAM" id="MobiDB-lite"/>
    </source>
</evidence>
<dbReference type="RefSeq" id="XP_030892568.1">
    <property type="nucleotide sequence ID" value="XM_031036708.1"/>
</dbReference>
<keyword evidence="1 2" id="KW-0175">Coiled coil</keyword>
<dbReference type="GO" id="GO:0005737">
    <property type="term" value="C:cytoplasm"/>
    <property type="evidence" value="ECO:0007669"/>
    <property type="project" value="UniProtKB-ARBA"/>
</dbReference>
<feature type="coiled-coil region" evidence="2">
    <location>
        <begin position="154"/>
        <end position="188"/>
    </location>
</feature>
<organism evidence="4 5">
    <name type="scientific">Leptonychotes weddellii</name>
    <name type="common">Weddell seal</name>
    <name type="synonym">Otaria weddellii</name>
    <dbReference type="NCBI Taxonomy" id="9713"/>
    <lineage>
        <taxon>Eukaryota</taxon>
        <taxon>Metazoa</taxon>
        <taxon>Chordata</taxon>
        <taxon>Craniata</taxon>
        <taxon>Vertebrata</taxon>
        <taxon>Euteleostomi</taxon>
        <taxon>Mammalia</taxon>
        <taxon>Eutheria</taxon>
        <taxon>Laurasiatheria</taxon>
        <taxon>Carnivora</taxon>
        <taxon>Caniformia</taxon>
        <taxon>Pinnipedia</taxon>
        <taxon>Phocidae</taxon>
        <taxon>Monachinae</taxon>
        <taxon>Lobodontini</taxon>
        <taxon>Leptonychotes</taxon>
    </lineage>
</organism>
<dbReference type="AlphaFoldDB" id="A0A7F8RIJ1"/>
<dbReference type="GO" id="GO:0043124">
    <property type="term" value="P:negative regulation of canonical NF-kappaB signal transduction"/>
    <property type="evidence" value="ECO:0007669"/>
    <property type="project" value="TreeGrafter"/>
</dbReference>
<dbReference type="PANTHER" id="PTHR31882">
    <property type="entry name" value="TNFAIP3-INTERACTING PROTEIN COILED COIL FAMILY MEMBER"/>
    <property type="match status" value="1"/>
</dbReference>
<evidence type="ECO:0000256" key="2">
    <source>
        <dbReference type="SAM" id="Coils"/>
    </source>
</evidence>
<evidence type="ECO:0000256" key="1">
    <source>
        <dbReference type="ARBA" id="ARBA00023054"/>
    </source>
</evidence>
<proteinExistence type="predicted"/>
<protein>
    <submittedName>
        <fullName evidence="5">TNFAIP3-interacting protein 1-like isoform X2</fullName>
    </submittedName>
</protein>
<dbReference type="Proteomes" id="UP000245341">
    <property type="component" value="Unplaced"/>
</dbReference>
<keyword evidence="4" id="KW-1185">Reference proteome</keyword>
<dbReference type="GO" id="GO:0071222">
    <property type="term" value="P:cellular response to lipopolysaccharide"/>
    <property type="evidence" value="ECO:0007669"/>
    <property type="project" value="TreeGrafter"/>
</dbReference>
<dbReference type="GO" id="GO:0006357">
    <property type="term" value="P:regulation of transcription by RNA polymerase II"/>
    <property type="evidence" value="ECO:0007669"/>
    <property type="project" value="TreeGrafter"/>
</dbReference>
<feature type="region of interest" description="Disordered" evidence="3">
    <location>
        <begin position="1"/>
        <end position="104"/>
    </location>
</feature>
<dbReference type="GO" id="GO:0051019">
    <property type="term" value="F:mitogen-activated protein kinase binding"/>
    <property type="evidence" value="ECO:0007669"/>
    <property type="project" value="TreeGrafter"/>
</dbReference>
<sequence length="255" mass="28000">MEASRLRQKAEELVKDSELLPPPSPSLASFDHLAELTGKDTGGPAPPADPAHPSDKPEPVQKPPSSGTSSEFEVVPAEEQTSSPASGGHPRNTMAFDPPPHEDSNLMLHLQRLETTLSVCAEEPDRTQLFTHLGRMALEFNRLASKVHKNEQRTSILQTLCEQLRKENEALKAKLDKGLEQRDQAAERLWEENMELKKLLMSCGKENACGQPGSLKTEGTGKKGVAGQQQVRAQKLLPWHPRSPGPGLCCCLPWQ</sequence>